<dbReference type="InterPro" id="IPR005078">
    <property type="entry name" value="Peptidase_C54"/>
</dbReference>
<dbReference type="OrthoDB" id="2015333at2759"/>
<keyword evidence="8 13" id="KW-0653">Protein transport</keyword>
<evidence type="ECO:0000259" key="15">
    <source>
        <dbReference type="Pfam" id="PF03416"/>
    </source>
</evidence>
<dbReference type="SUPFAM" id="SSF54001">
    <property type="entry name" value="Cysteine proteinases"/>
    <property type="match status" value="1"/>
</dbReference>
<name>A0A835Q302_VANPL</name>
<keyword evidence="4 13" id="KW-0963">Cytoplasm</keyword>
<evidence type="ECO:0000256" key="9">
    <source>
        <dbReference type="ARBA" id="ARBA00023006"/>
    </source>
</evidence>
<dbReference type="GO" id="GO:0000045">
    <property type="term" value="P:autophagosome assembly"/>
    <property type="evidence" value="ECO:0007669"/>
    <property type="project" value="TreeGrafter"/>
</dbReference>
<keyword evidence="9 13" id="KW-0072">Autophagy</keyword>
<accession>A0A835Q302</accession>
<keyword evidence="6 13" id="KW-0378">Hydrolase</keyword>
<keyword evidence="3" id="KW-0813">Transport</keyword>
<comment type="caution">
    <text evidence="16">The sequence shown here is derived from an EMBL/GenBank/DDBJ whole genome shotgun (WGS) entry which is preliminary data.</text>
</comment>
<dbReference type="InterPro" id="IPR046792">
    <property type="entry name" value="Peptidase_C54_cat"/>
</dbReference>
<dbReference type="GO" id="GO:0016485">
    <property type="term" value="P:protein processing"/>
    <property type="evidence" value="ECO:0007669"/>
    <property type="project" value="TreeGrafter"/>
</dbReference>
<dbReference type="GO" id="GO:0015031">
    <property type="term" value="P:protein transport"/>
    <property type="evidence" value="ECO:0007669"/>
    <property type="project" value="UniProtKB-KW"/>
</dbReference>
<evidence type="ECO:0000313" key="16">
    <source>
        <dbReference type="EMBL" id="KAG0460512.1"/>
    </source>
</evidence>
<evidence type="ECO:0000256" key="13">
    <source>
        <dbReference type="RuleBase" id="RU363115"/>
    </source>
</evidence>
<organism evidence="16 17">
    <name type="scientific">Vanilla planifolia</name>
    <name type="common">Vanilla</name>
    <dbReference type="NCBI Taxonomy" id="51239"/>
    <lineage>
        <taxon>Eukaryota</taxon>
        <taxon>Viridiplantae</taxon>
        <taxon>Streptophyta</taxon>
        <taxon>Embryophyta</taxon>
        <taxon>Tracheophyta</taxon>
        <taxon>Spermatophyta</taxon>
        <taxon>Magnoliopsida</taxon>
        <taxon>Liliopsida</taxon>
        <taxon>Asparagales</taxon>
        <taxon>Orchidaceae</taxon>
        <taxon>Vanilloideae</taxon>
        <taxon>Vanilleae</taxon>
        <taxon>Vanilla</taxon>
    </lineage>
</organism>
<dbReference type="GO" id="GO:0005737">
    <property type="term" value="C:cytoplasm"/>
    <property type="evidence" value="ECO:0007669"/>
    <property type="project" value="UniProtKB-SubCell"/>
</dbReference>
<evidence type="ECO:0000256" key="14">
    <source>
        <dbReference type="SAM" id="MobiDB-lite"/>
    </source>
</evidence>
<proteinExistence type="inferred from homology"/>
<dbReference type="GO" id="GO:0000423">
    <property type="term" value="P:mitophagy"/>
    <property type="evidence" value="ECO:0007669"/>
    <property type="project" value="TreeGrafter"/>
</dbReference>
<dbReference type="GO" id="GO:0004197">
    <property type="term" value="F:cysteine-type endopeptidase activity"/>
    <property type="evidence" value="ECO:0007669"/>
    <property type="project" value="TreeGrafter"/>
</dbReference>
<dbReference type="InterPro" id="IPR038765">
    <property type="entry name" value="Papain-like_cys_pep_sf"/>
</dbReference>
<comment type="subunit">
    <text evidence="11">Interacts with ATG8.</text>
</comment>
<comment type="function">
    <text evidence="12">Cysteine protease that plays a key role in autophagy by mediating both proteolytic activation and delipidation of ATG8 family proteins. The protease activity is required for proteolytic activation of ATG8 family proteins: cleaves the C-terminal amino acid of ATG8 proteins to reveal a C-terminal glycine. Exposure of the glycine at the C-terminus is essential for ATG8 proteins conjugation to phosphatidylethanolamine (PE) and insertion to membranes, which is necessary for autophagy. In addition to the protease activity, also mediates delipidation of PE-conjugated ATG8 proteins.</text>
</comment>
<dbReference type="Pfam" id="PF03416">
    <property type="entry name" value="Peptidase_C54"/>
    <property type="match status" value="1"/>
</dbReference>
<keyword evidence="17" id="KW-1185">Reference proteome</keyword>
<dbReference type="EC" id="3.4.22.-" evidence="13"/>
<evidence type="ECO:0000256" key="4">
    <source>
        <dbReference type="ARBA" id="ARBA00022490"/>
    </source>
</evidence>
<dbReference type="AlphaFoldDB" id="A0A835Q302"/>
<keyword evidence="7" id="KW-0788">Thiol protease</keyword>
<feature type="region of interest" description="Disordered" evidence="14">
    <location>
        <begin position="1"/>
        <end position="40"/>
    </location>
</feature>
<evidence type="ECO:0000256" key="1">
    <source>
        <dbReference type="ARBA" id="ARBA00004496"/>
    </source>
</evidence>
<dbReference type="EMBL" id="JADCNL010000011">
    <property type="protein sequence ID" value="KAG0460512.1"/>
    <property type="molecule type" value="Genomic_DNA"/>
</dbReference>
<evidence type="ECO:0000256" key="8">
    <source>
        <dbReference type="ARBA" id="ARBA00022927"/>
    </source>
</evidence>
<evidence type="ECO:0000256" key="12">
    <source>
        <dbReference type="ARBA" id="ARBA00045891"/>
    </source>
</evidence>
<dbReference type="PANTHER" id="PTHR22624">
    <property type="entry name" value="CYSTEINE PROTEASE ATG4"/>
    <property type="match status" value="1"/>
</dbReference>
<reference evidence="16 17" key="1">
    <citation type="journal article" date="2020" name="Nat. Food">
        <title>A phased Vanilla planifolia genome enables genetic improvement of flavour and production.</title>
        <authorList>
            <person name="Hasing T."/>
            <person name="Tang H."/>
            <person name="Brym M."/>
            <person name="Khazi F."/>
            <person name="Huang T."/>
            <person name="Chambers A.H."/>
        </authorList>
    </citation>
    <scope>NUCLEOTIDE SEQUENCE [LARGE SCALE GENOMIC DNA]</scope>
    <source>
        <tissue evidence="16">Leaf</tissue>
    </source>
</reference>
<dbReference type="GO" id="GO:0019786">
    <property type="term" value="F:protein-phosphatidylethanolamide deconjugating activity"/>
    <property type="evidence" value="ECO:0007669"/>
    <property type="project" value="InterPro"/>
</dbReference>
<feature type="domain" description="Peptidase C54 catalytic" evidence="15">
    <location>
        <begin position="138"/>
        <end position="426"/>
    </location>
</feature>
<evidence type="ECO:0000256" key="2">
    <source>
        <dbReference type="ARBA" id="ARBA00010958"/>
    </source>
</evidence>
<dbReference type="GO" id="GO:0035973">
    <property type="term" value="P:aggrephagy"/>
    <property type="evidence" value="ECO:0007669"/>
    <property type="project" value="TreeGrafter"/>
</dbReference>
<dbReference type="PANTHER" id="PTHR22624:SF49">
    <property type="entry name" value="CYSTEINE PROTEASE"/>
    <property type="match status" value="1"/>
</dbReference>
<evidence type="ECO:0000256" key="11">
    <source>
        <dbReference type="ARBA" id="ARBA00038724"/>
    </source>
</evidence>
<protein>
    <recommendedName>
        <fullName evidence="13">Cysteine protease</fullName>
        <ecNumber evidence="13">3.4.22.-</ecNumber>
    </recommendedName>
</protein>
<evidence type="ECO:0000256" key="7">
    <source>
        <dbReference type="ARBA" id="ARBA00022807"/>
    </source>
</evidence>
<evidence type="ECO:0000256" key="6">
    <source>
        <dbReference type="ARBA" id="ARBA00022801"/>
    </source>
</evidence>
<evidence type="ECO:0000256" key="5">
    <source>
        <dbReference type="ARBA" id="ARBA00022670"/>
    </source>
</evidence>
<evidence type="ECO:0000313" key="17">
    <source>
        <dbReference type="Proteomes" id="UP000636800"/>
    </source>
</evidence>
<keyword evidence="5 13" id="KW-0645">Protease</keyword>
<comment type="subcellular location">
    <subcellularLocation>
        <location evidence="1 13">Cytoplasm</location>
    </subcellularLocation>
</comment>
<evidence type="ECO:0000256" key="10">
    <source>
        <dbReference type="ARBA" id="ARBA00029362"/>
    </source>
</evidence>
<comment type="catalytic activity">
    <reaction evidence="10">
        <text>[protein]-C-terminal L-amino acid-glycyl-phosphatidylethanolamide + H2O = [protein]-C-terminal L-amino acid-glycine + a 1,2-diacyl-sn-glycero-3-phosphoethanolamine</text>
        <dbReference type="Rhea" id="RHEA:67548"/>
        <dbReference type="Rhea" id="RHEA-COMP:17323"/>
        <dbReference type="Rhea" id="RHEA-COMP:17324"/>
        <dbReference type="ChEBI" id="CHEBI:15377"/>
        <dbReference type="ChEBI" id="CHEBI:64612"/>
        <dbReference type="ChEBI" id="CHEBI:172940"/>
        <dbReference type="ChEBI" id="CHEBI:172941"/>
    </reaction>
    <physiologicalReaction direction="left-to-right" evidence="10">
        <dbReference type="Rhea" id="RHEA:67549"/>
    </physiologicalReaction>
</comment>
<dbReference type="Proteomes" id="UP000636800">
    <property type="component" value="Chromosome 11"/>
</dbReference>
<gene>
    <name evidence="16" type="ORF">HPP92_020809</name>
</gene>
<dbReference type="GO" id="GO:0034727">
    <property type="term" value="P:piecemeal microautophagy of the nucleus"/>
    <property type="evidence" value="ECO:0007669"/>
    <property type="project" value="TreeGrafter"/>
</dbReference>
<sequence>MKSLPQRAVNLNFPVEQSTEPKDTNTVVPKAEQATSHARSPKNSLLSTFLSSTFSIFETPSSPSPVDVKETKPRNHGLTTAVRKVMSGSMMRRLQERFLGTTKADFSSSTSEIWLLGSCYKVFPGDTSMDSNSSCGLNAFLHDFSSRIWITYRKGFDAIADSRYTSDVNWGCMIRSSQMLVAQALLFHHLGRSWRKPLQMPYDKEYIGILHHFGDSEECAYSIHNLLQAGKGYGLSAGSWVGPYAMCRTWETLIRFNRDRHDLAQGKTILPMVLYIISGEEDGERGGAPVVCMDVASNLSSEFTTDQSHGTPILLLVPLVLGLDKVNPRYIPLLWETFTFPQSLGILGGKPGASTYIVGVQDDKALYLDPHEVQQVANIKMGNLETDTSSYHCSTAHSMPLDLIDPSLAIGFYCRDKDDFEDFCSRHSQLGGKIEWSSPFTVVRSLGQLKSKHHIDSLSDRLDFSNGVDGDLGLENVGEYESRGDDDWQVL</sequence>
<evidence type="ECO:0000256" key="3">
    <source>
        <dbReference type="ARBA" id="ARBA00022448"/>
    </source>
</evidence>
<comment type="similarity">
    <text evidence="2 13">Belongs to the peptidase C54 family.</text>
</comment>